<dbReference type="InterPro" id="IPR037386">
    <property type="entry name" value="CCDC40"/>
</dbReference>
<dbReference type="eggNOG" id="ENOG502QQ91">
    <property type="taxonomic scope" value="Eukaryota"/>
</dbReference>
<evidence type="ECO:0000313" key="2">
    <source>
        <dbReference type="Ensembl" id="ENSCSAVP00000005021.1"/>
    </source>
</evidence>
<evidence type="ECO:0008006" key="4">
    <source>
        <dbReference type="Google" id="ProtNLM"/>
    </source>
</evidence>
<feature type="coiled-coil region" evidence="1">
    <location>
        <begin position="173"/>
        <end position="298"/>
    </location>
</feature>
<dbReference type="Pfam" id="PF08647">
    <property type="entry name" value="BRE1"/>
    <property type="match status" value="1"/>
</dbReference>
<protein>
    <recommendedName>
        <fullName evidence="4">Coiled-coil domain-containing protein 40</fullName>
    </recommendedName>
</protein>
<proteinExistence type="predicted"/>
<feature type="coiled-coil region" evidence="1">
    <location>
        <begin position="420"/>
        <end position="482"/>
    </location>
</feature>
<reference evidence="3" key="1">
    <citation type="submission" date="2003-08" db="EMBL/GenBank/DDBJ databases">
        <authorList>
            <person name="Birren B."/>
            <person name="Nusbaum C."/>
            <person name="Abebe A."/>
            <person name="Abouelleil A."/>
            <person name="Adekoya E."/>
            <person name="Ait-zahra M."/>
            <person name="Allen N."/>
            <person name="Allen T."/>
            <person name="An P."/>
            <person name="Anderson M."/>
            <person name="Anderson S."/>
            <person name="Arachchi H."/>
            <person name="Armbruster J."/>
            <person name="Bachantsang P."/>
            <person name="Baldwin J."/>
            <person name="Barry A."/>
            <person name="Bayul T."/>
            <person name="Blitshsteyn B."/>
            <person name="Bloom T."/>
            <person name="Blye J."/>
            <person name="Boguslavskiy L."/>
            <person name="Borowsky M."/>
            <person name="Boukhgalter B."/>
            <person name="Brunache A."/>
            <person name="Butler J."/>
            <person name="Calixte N."/>
            <person name="Calvo S."/>
            <person name="Camarata J."/>
            <person name="Campo K."/>
            <person name="Chang J."/>
            <person name="Cheshatsang Y."/>
            <person name="Citroen M."/>
            <person name="Collymore A."/>
            <person name="Considine T."/>
            <person name="Cook A."/>
            <person name="Cooke P."/>
            <person name="Corum B."/>
            <person name="Cuomo C."/>
            <person name="David R."/>
            <person name="Dawoe T."/>
            <person name="Degray S."/>
            <person name="Dodge S."/>
            <person name="Dooley K."/>
            <person name="Dorje P."/>
            <person name="Dorjee K."/>
            <person name="Dorris L."/>
            <person name="Duffey N."/>
            <person name="Dupes A."/>
            <person name="Elkins T."/>
            <person name="Engels R."/>
            <person name="Erickson J."/>
            <person name="Farina A."/>
            <person name="Faro S."/>
            <person name="Ferreira P."/>
            <person name="Fischer H."/>
            <person name="Fitzgerald M."/>
            <person name="Foley K."/>
            <person name="Gage D."/>
            <person name="Galagan J."/>
            <person name="Gearin G."/>
            <person name="Gnerre S."/>
            <person name="Gnirke A."/>
            <person name="Goyette A."/>
            <person name="Graham J."/>
            <person name="Grandbois E."/>
            <person name="Gyaltsen K."/>
            <person name="Hafez N."/>
            <person name="Hagopian D."/>
            <person name="Hagos B."/>
            <person name="Hall J."/>
            <person name="Hatcher B."/>
            <person name="Heller A."/>
            <person name="Higgins H."/>
            <person name="Honan T."/>
            <person name="Horn A."/>
            <person name="Houde N."/>
            <person name="Hughes L."/>
            <person name="Hulme W."/>
            <person name="Husby E."/>
            <person name="Iliev I."/>
            <person name="Jaffe D."/>
            <person name="Jones C."/>
            <person name="Kamal M."/>
            <person name="Kamat A."/>
            <person name="Kamvysselis M."/>
            <person name="Karlsson E."/>
            <person name="Kells C."/>
            <person name="Kieu A."/>
            <person name="Kisner P."/>
            <person name="Kodira C."/>
            <person name="Kulbokas E."/>
            <person name="Labutti K."/>
            <person name="Lama D."/>
            <person name="Landers T."/>
            <person name="Leger J."/>
            <person name="Levine S."/>
            <person name="Lewis D."/>
            <person name="Lewis T."/>
            <person name="Lindblad-toh K."/>
            <person name="Liu X."/>
            <person name="Lokyitsang T."/>
            <person name="Lokyitsang Y."/>
            <person name="Lucien O."/>
            <person name="Lui A."/>
            <person name="Ma L.J."/>
            <person name="Mabbitt R."/>
            <person name="Macdonald J."/>
            <person name="Maclean C."/>
            <person name="Major J."/>
            <person name="Manning J."/>
            <person name="Marabella R."/>
            <person name="Maru K."/>
            <person name="Matthews C."/>
            <person name="Mauceli E."/>
            <person name="Mccarthy M."/>
            <person name="Mcdonough S."/>
            <person name="Mcghee T."/>
            <person name="Meldrim J."/>
            <person name="Meneus L."/>
            <person name="Mesirov J."/>
            <person name="Mihalev A."/>
            <person name="Mihova T."/>
            <person name="Mikkelsen T."/>
            <person name="Mlenga V."/>
            <person name="Moru K."/>
            <person name="Mozes J."/>
            <person name="Mulrain L."/>
            <person name="Munson G."/>
            <person name="Naylor J."/>
            <person name="Newes C."/>
            <person name="Nguyen C."/>
            <person name="Nguyen N."/>
            <person name="Nguyen T."/>
            <person name="Nicol R."/>
            <person name="Nielsen C."/>
            <person name="Nizzari M."/>
            <person name="Norbu C."/>
            <person name="Norbu N."/>
            <person name="O'donnell P."/>
            <person name="Okoawo O."/>
            <person name="O'leary S."/>
            <person name="Omotosho B."/>
            <person name="O'neill K."/>
            <person name="Osman S."/>
            <person name="Parker S."/>
            <person name="Perrin D."/>
            <person name="Phunkhang P."/>
            <person name="Piqani B."/>
            <person name="Purcell S."/>
            <person name="Rachupka T."/>
            <person name="Ramasamy U."/>
            <person name="Rameau R."/>
            <person name="Ray V."/>
            <person name="Raymond C."/>
            <person name="Retta R."/>
            <person name="Richardson S."/>
            <person name="Rise C."/>
            <person name="Rodriguez J."/>
            <person name="Rogers J."/>
            <person name="Rogov P."/>
            <person name="Rutman M."/>
            <person name="Schupbach R."/>
            <person name="Seaman C."/>
            <person name="Settipalli S."/>
            <person name="Sharpe T."/>
            <person name="Sheridan J."/>
            <person name="Sherpa N."/>
            <person name="Shi J."/>
            <person name="Smirnov S."/>
            <person name="Smith C."/>
            <person name="Sougnez C."/>
            <person name="Spencer B."/>
            <person name="Stalker J."/>
            <person name="Stange-thomann N."/>
            <person name="Stavropoulos S."/>
            <person name="Stetson K."/>
            <person name="Stone C."/>
            <person name="Stone S."/>
            <person name="Stubbs M."/>
            <person name="Talamas J."/>
            <person name="Tchuinga P."/>
            <person name="Tenzing P."/>
            <person name="Tesfaye S."/>
            <person name="Theodore J."/>
            <person name="Thoulutsang Y."/>
            <person name="Topham K."/>
            <person name="Towey S."/>
            <person name="Tsamla T."/>
            <person name="Tsomo N."/>
            <person name="Vallee D."/>
            <person name="Vassiliev H."/>
            <person name="Venkataraman V."/>
            <person name="Vinson J."/>
            <person name="Vo A."/>
            <person name="Wade C."/>
            <person name="Wang S."/>
            <person name="Wangchuk T."/>
            <person name="Wangdi T."/>
            <person name="Whittaker C."/>
            <person name="Wilkinson J."/>
            <person name="Wu Y."/>
            <person name="Wyman D."/>
            <person name="Yadav S."/>
            <person name="Yang S."/>
            <person name="Yang X."/>
            <person name="Yeager S."/>
            <person name="Yee E."/>
            <person name="Young G."/>
            <person name="Zainoun J."/>
            <person name="Zembeck L."/>
            <person name="Zimmer A."/>
            <person name="Zody M."/>
            <person name="Lander E."/>
        </authorList>
    </citation>
    <scope>NUCLEOTIDE SEQUENCE [LARGE SCALE GENOMIC DNA]</scope>
</reference>
<dbReference type="STRING" id="51511.ENSCSAVP00000005021"/>
<feature type="coiled-coil region" evidence="1">
    <location>
        <begin position="521"/>
        <end position="576"/>
    </location>
</feature>
<organism evidence="2 3">
    <name type="scientific">Ciona savignyi</name>
    <name type="common">Pacific transparent sea squirt</name>
    <dbReference type="NCBI Taxonomy" id="51511"/>
    <lineage>
        <taxon>Eukaryota</taxon>
        <taxon>Metazoa</taxon>
        <taxon>Chordata</taxon>
        <taxon>Tunicata</taxon>
        <taxon>Ascidiacea</taxon>
        <taxon>Phlebobranchia</taxon>
        <taxon>Cionidae</taxon>
        <taxon>Ciona</taxon>
    </lineage>
</organism>
<reference evidence="2" key="2">
    <citation type="submission" date="2025-08" db="UniProtKB">
        <authorList>
            <consortium name="Ensembl"/>
        </authorList>
    </citation>
    <scope>IDENTIFICATION</scope>
</reference>
<dbReference type="InParanoid" id="H2YI72"/>
<keyword evidence="1" id="KW-0175">Coiled coil</keyword>
<dbReference type="GO" id="GO:0005737">
    <property type="term" value="C:cytoplasm"/>
    <property type="evidence" value="ECO:0007669"/>
    <property type="project" value="TreeGrafter"/>
</dbReference>
<dbReference type="PANTHER" id="PTHR16275">
    <property type="entry name" value="COILED-COIL DOMAIN-CONTAINING PROTEIN 40"/>
    <property type="match status" value="1"/>
</dbReference>
<dbReference type="PANTHER" id="PTHR16275:SF8">
    <property type="entry name" value="COILED-COIL DOMAIN-CONTAINING PROTEIN 40"/>
    <property type="match status" value="1"/>
</dbReference>
<dbReference type="OMA" id="RMQRIQK"/>
<dbReference type="Ensembl" id="ENSCSAVT00000005092.1">
    <property type="protein sequence ID" value="ENSCSAVP00000005021.1"/>
    <property type="gene ID" value="ENSCSAVG00000002998.1"/>
</dbReference>
<feature type="coiled-coil region" evidence="1">
    <location>
        <begin position="609"/>
        <end position="690"/>
    </location>
</feature>
<accession>H2YI72</accession>
<sequence>MESDSDQEEEVQSDLVVLDPDHPLMRRFQSALKTQLSKQLEKARLERKELMDDLKRKKSTREEVGVTLYGVQQELARQQSNLEQLHDKHSTSAERRRNNEANLQKIRENYKSIQNQNGKERKKNSELQTEVENLATRLFYMQSAKEDIRSDIAVMKRAAEKADTEVSQSEMTKRQQDLRVNRLIERVEHLRETIAMYEAQQSAQAEETLAAKDSLHEAHDEIEAINLEKKQLYQQWNSSLIGMKRRDEAHAAMQEALSLAQQQVKSLDTEISGYKRSIQKEEERNETLTMVLNKAETDKTLTKKLIKQNLIKQDALKQTYGTYSRTLHETEQAFNKAATEKSMKLSEINALRKQIEREYLEKISLEDRIMKDIQQQLAADKAQSYTVKVTQEIREHKKKLVGHGDYSQVENEMARCSLLHTECATRIRHLNHQREELEREIASKNELTSRAEQEASKRNAIIERKQTAIDQYNKKLEQLMANSGGEEIGPLEQINSLNKQIEGTSQGIAELQQFWLRQHELVQLSKERDQQNVDVDKLKKQHTILTQKKLRIEGEIEQQNQEQNEIDRSVRNMQNAMTKLNTLLNKEKGVQESLEQGNILTENEFIQELKEAELASIQMQTKLEGLQEEKERLLNSLIEAERQIMLWEKKTQLAKETRSAVDSEVGQGEMRAMKAEIHRMQVRYTQLMKQQDQMMREMEQVVSRRETIVTRGEAQSKIDRKTPTKGTFQKKLLEIKKRTKQTQKVNGDAATCDGDIRQLRENQAEVGRSLEEKQITVQQLQGMVDTLEGDMEHLAEIKQRNLNELVAKQTKVKHLQSLKNGKYTQLCKTEDALNNELQKQDDRMNHMVNILDRISQEYPHTQQAVRRV</sequence>
<evidence type="ECO:0000313" key="3">
    <source>
        <dbReference type="Proteomes" id="UP000007875"/>
    </source>
</evidence>
<keyword evidence="3" id="KW-1185">Reference proteome</keyword>
<dbReference type="Proteomes" id="UP000007875">
    <property type="component" value="Unassembled WGS sequence"/>
</dbReference>
<name>H2YI72_CIOSA</name>
<reference evidence="2" key="3">
    <citation type="submission" date="2025-09" db="UniProtKB">
        <authorList>
            <consortium name="Ensembl"/>
        </authorList>
    </citation>
    <scope>IDENTIFICATION</scope>
</reference>
<dbReference type="AlphaFoldDB" id="H2YI72"/>
<dbReference type="GeneTree" id="ENSGT00440000035688"/>
<dbReference type="GO" id="GO:0035082">
    <property type="term" value="P:axoneme assembly"/>
    <property type="evidence" value="ECO:0007669"/>
    <property type="project" value="InterPro"/>
</dbReference>
<feature type="coiled-coil region" evidence="1">
    <location>
        <begin position="33"/>
        <end position="137"/>
    </location>
</feature>
<dbReference type="FunCoup" id="H2YI72">
    <property type="interactions" value="1"/>
</dbReference>
<evidence type="ECO:0000256" key="1">
    <source>
        <dbReference type="SAM" id="Coils"/>
    </source>
</evidence>